<dbReference type="OrthoDB" id="9782004at2"/>
<keyword evidence="7 8" id="KW-0472">Membrane</keyword>
<feature type="domain" description="ABC transmembrane type-1" evidence="9">
    <location>
        <begin position="67"/>
        <end position="255"/>
    </location>
</feature>
<dbReference type="SUPFAM" id="SSF161098">
    <property type="entry name" value="MetI-like"/>
    <property type="match status" value="1"/>
</dbReference>
<protein>
    <recommendedName>
        <fullName evidence="9">ABC transmembrane type-1 domain-containing protein</fullName>
    </recommendedName>
</protein>
<dbReference type="PANTHER" id="PTHR43357">
    <property type="entry name" value="INNER MEMBRANE ABC TRANSPORTER PERMEASE PROTEIN YDCV"/>
    <property type="match status" value="1"/>
</dbReference>
<evidence type="ECO:0000256" key="2">
    <source>
        <dbReference type="ARBA" id="ARBA00022448"/>
    </source>
</evidence>
<dbReference type="GO" id="GO:0005886">
    <property type="term" value="C:plasma membrane"/>
    <property type="evidence" value="ECO:0007669"/>
    <property type="project" value="UniProtKB-SubCell"/>
</dbReference>
<evidence type="ECO:0000313" key="11">
    <source>
        <dbReference type="Proteomes" id="UP000003011"/>
    </source>
</evidence>
<dbReference type="InterPro" id="IPR000515">
    <property type="entry name" value="MetI-like"/>
</dbReference>
<dbReference type="STRING" id="679200.HMPREF9333_01935"/>
<evidence type="ECO:0000256" key="1">
    <source>
        <dbReference type="ARBA" id="ARBA00004429"/>
    </source>
</evidence>
<dbReference type="Proteomes" id="UP000003011">
    <property type="component" value="Unassembled WGS sequence"/>
</dbReference>
<sequence>MKKYKKDRYISGVITAIFAAAVILPVLTLFVWSFTQRWAWPYIIPGNFSLNAVIDVFEKLKKPGGILISGVVLSLITALLSVIIALMSAKALLFYNFPGRNALLFGSILPFIVPASVFSMGVQLLFINLGLNNTLHGVMIAHLIYSLPYALRLIMDAMSAIGEKYEEQARVLGACGIRAFVDITVPMLLPVSLTAFCMAYIISFSQYFLTLLIGGGRVITFTIIMVPYLTSGNRNFASAYSLVFLGISVIIFMLSKKAAAISNRQLKTQLY</sequence>
<evidence type="ECO:0000256" key="7">
    <source>
        <dbReference type="ARBA" id="ARBA00023136"/>
    </source>
</evidence>
<feature type="transmembrane region" description="Helical" evidence="8">
    <location>
        <begin position="236"/>
        <end position="254"/>
    </location>
</feature>
<evidence type="ECO:0000256" key="6">
    <source>
        <dbReference type="ARBA" id="ARBA00022989"/>
    </source>
</evidence>
<dbReference type="eggNOG" id="COG1177">
    <property type="taxonomic scope" value="Bacteria"/>
</dbReference>
<dbReference type="PATRIC" id="fig|679200.3.peg.2045"/>
<organism evidence="10 11">
    <name type="scientific">Johnsonella ignava ATCC 51276</name>
    <dbReference type="NCBI Taxonomy" id="679200"/>
    <lineage>
        <taxon>Bacteria</taxon>
        <taxon>Bacillati</taxon>
        <taxon>Bacillota</taxon>
        <taxon>Clostridia</taxon>
        <taxon>Lachnospirales</taxon>
        <taxon>Lachnospiraceae</taxon>
        <taxon>Johnsonella</taxon>
    </lineage>
</organism>
<feature type="transmembrane region" description="Helical" evidence="8">
    <location>
        <begin position="171"/>
        <end position="201"/>
    </location>
</feature>
<dbReference type="EMBL" id="ACZL01000032">
    <property type="protein sequence ID" value="EHI54922.1"/>
    <property type="molecule type" value="Genomic_DNA"/>
</dbReference>
<accession>G5GK44</accession>
<feature type="transmembrane region" description="Helical" evidence="8">
    <location>
        <begin position="134"/>
        <end position="151"/>
    </location>
</feature>
<dbReference type="PROSITE" id="PS50928">
    <property type="entry name" value="ABC_TM1"/>
    <property type="match status" value="1"/>
</dbReference>
<dbReference type="Gene3D" id="1.10.3720.10">
    <property type="entry name" value="MetI-like"/>
    <property type="match status" value="1"/>
</dbReference>
<dbReference type="HOGENOM" id="CLU_016047_3_1_9"/>
<keyword evidence="2 8" id="KW-0813">Transport</keyword>
<dbReference type="CDD" id="cd06261">
    <property type="entry name" value="TM_PBP2"/>
    <property type="match status" value="1"/>
</dbReference>
<evidence type="ECO:0000256" key="8">
    <source>
        <dbReference type="RuleBase" id="RU363032"/>
    </source>
</evidence>
<feature type="transmembrane region" description="Helical" evidence="8">
    <location>
        <begin position="64"/>
        <end position="87"/>
    </location>
</feature>
<dbReference type="PANTHER" id="PTHR43357:SF4">
    <property type="entry name" value="INNER MEMBRANE ABC TRANSPORTER PERMEASE PROTEIN YDCV"/>
    <property type="match status" value="1"/>
</dbReference>
<reference evidence="10 11" key="1">
    <citation type="submission" date="2011-08" db="EMBL/GenBank/DDBJ databases">
        <title>The Genome Sequence of Johnsonella ignava ATCC 51276.</title>
        <authorList>
            <consortium name="The Broad Institute Genome Sequencing Platform"/>
            <person name="Earl A."/>
            <person name="Ward D."/>
            <person name="Feldgarden M."/>
            <person name="Gevers D."/>
            <person name="Izard J."/>
            <person name="Blanton J.M."/>
            <person name="Baranova O.V."/>
            <person name="Dewhirst F.E."/>
            <person name="Young S.K."/>
            <person name="Zeng Q."/>
            <person name="Gargeya S."/>
            <person name="Fitzgerald M."/>
            <person name="Haas B."/>
            <person name="Abouelleil A."/>
            <person name="Alvarado L."/>
            <person name="Arachchi H.M."/>
            <person name="Berlin A."/>
            <person name="Brown A."/>
            <person name="Chapman S.B."/>
            <person name="Chen Z."/>
            <person name="Dunbar C."/>
            <person name="Freedman E."/>
            <person name="Gearin G."/>
            <person name="Gellesch M."/>
            <person name="Goldberg J."/>
            <person name="Griggs A."/>
            <person name="Gujja S."/>
            <person name="Heiman D."/>
            <person name="Howarth C."/>
            <person name="Larson L."/>
            <person name="Lui A."/>
            <person name="MacDonald P.J.P."/>
            <person name="Montmayeur A."/>
            <person name="Murphy C."/>
            <person name="Neiman D."/>
            <person name="Pearson M."/>
            <person name="Priest M."/>
            <person name="Roberts A."/>
            <person name="Saif S."/>
            <person name="Shea T."/>
            <person name="Shenoy N."/>
            <person name="Sisk P."/>
            <person name="Stolte C."/>
            <person name="Sykes S."/>
            <person name="Wortman J."/>
            <person name="Nusbaum C."/>
            <person name="Birren B."/>
        </authorList>
    </citation>
    <scope>NUCLEOTIDE SEQUENCE [LARGE SCALE GENOMIC DNA]</scope>
    <source>
        <strain evidence="10 11">ATCC 51276</strain>
    </source>
</reference>
<keyword evidence="6 8" id="KW-1133">Transmembrane helix</keyword>
<evidence type="ECO:0000256" key="5">
    <source>
        <dbReference type="ARBA" id="ARBA00022692"/>
    </source>
</evidence>
<proteinExistence type="inferred from homology"/>
<comment type="similarity">
    <text evidence="8">Belongs to the binding-protein-dependent transport system permease family.</text>
</comment>
<dbReference type="RefSeq" id="WP_005541754.1">
    <property type="nucleotide sequence ID" value="NZ_JH378837.1"/>
</dbReference>
<feature type="transmembrane region" description="Helical" evidence="8">
    <location>
        <begin position="208"/>
        <end position="230"/>
    </location>
</feature>
<evidence type="ECO:0000256" key="4">
    <source>
        <dbReference type="ARBA" id="ARBA00022519"/>
    </source>
</evidence>
<dbReference type="Pfam" id="PF00528">
    <property type="entry name" value="BPD_transp_1"/>
    <property type="match status" value="1"/>
</dbReference>
<comment type="caution">
    <text evidence="10">The sequence shown here is derived from an EMBL/GenBank/DDBJ whole genome shotgun (WGS) entry which is preliminary data.</text>
</comment>
<feature type="transmembrane region" description="Helical" evidence="8">
    <location>
        <begin position="107"/>
        <end position="127"/>
    </location>
</feature>
<dbReference type="GO" id="GO:0055085">
    <property type="term" value="P:transmembrane transport"/>
    <property type="evidence" value="ECO:0007669"/>
    <property type="project" value="InterPro"/>
</dbReference>
<dbReference type="InterPro" id="IPR035906">
    <property type="entry name" value="MetI-like_sf"/>
</dbReference>
<gene>
    <name evidence="10" type="ORF">HMPREF9333_01935</name>
</gene>
<keyword evidence="4" id="KW-0997">Cell inner membrane</keyword>
<keyword evidence="3" id="KW-1003">Cell membrane</keyword>
<comment type="subcellular location">
    <subcellularLocation>
        <location evidence="1">Cell inner membrane</location>
        <topology evidence="1">Multi-pass membrane protein</topology>
    </subcellularLocation>
    <subcellularLocation>
        <location evidence="8">Cell membrane</location>
        <topology evidence="8">Multi-pass membrane protein</topology>
    </subcellularLocation>
</comment>
<keyword evidence="11" id="KW-1185">Reference proteome</keyword>
<evidence type="ECO:0000256" key="3">
    <source>
        <dbReference type="ARBA" id="ARBA00022475"/>
    </source>
</evidence>
<feature type="transmembrane region" description="Helical" evidence="8">
    <location>
        <begin position="12"/>
        <end position="32"/>
    </location>
</feature>
<evidence type="ECO:0000259" key="9">
    <source>
        <dbReference type="PROSITE" id="PS50928"/>
    </source>
</evidence>
<name>G5GK44_9FIRM</name>
<evidence type="ECO:0000313" key="10">
    <source>
        <dbReference type="EMBL" id="EHI54922.1"/>
    </source>
</evidence>
<dbReference type="AlphaFoldDB" id="G5GK44"/>
<keyword evidence="5 8" id="KW-0812">Transmembrane</keyword>